<evidence type="ECO:0000313" key="7">
    <source>
        <dbReference type="Ensembl" id="ENSPNYP00000011088.1"/>
    </source>
</evidence>
<organism evidence="7">
    <name type="scientific">Pundamilia nyererei</name>
    <dbReference type="NCBI Taxonomy" id="303518"/>
    <lineage>
        <taxon>Eukaryota</taxon>
        <taxon>Metazoa</taxon>
        <taxon>Chordata</taxon>
        <taxon>Craniata</taxon>
        <taxon>Vertebrata</taxon>
        <taxon>Euteleostomi</taxon>
        <taxon>Actinopterygii</taxon>
        <taxon>Neopterygii</taxon>
        <taxon>Teleostei</taxon>
        <taxon>Neoteleostei</taxon>
        <taxon>Acanthomorphata</taxon>
        <taxon>Ovalentaria</taxon>
        <taxon>Cichlomorphae</taxon>
        <taxon>Cichliformes</taxon>
        <taxon>Cichlidae</taxon>
        <taxon>African cichlids</taxon>
        <taxon>Pseudocrenilabrinae</taxon>
        <taxon>Haplochromini</taxon>
        <taxon>Pundamilia</taxon>
    </lineage>
</organism>
<evidence type="ECO:0000256" key="2">
    <source>
        <dbReference type="ARBA" id="ARBA00006843"/>
    </source>
</evidence>
<evidence type="ECO:0000256" key="6">
    <source>
        <dbReference type="SAM" id="Phobius"/>
    </source>
</evidence>
<dbReference type="Pfam" id="PF04505">
    <property type="entry name" value="CD225"/>
    <property type="match status" value="1"/>
</dbReference>
<dbReference type="Ensembl" id="ENSPNYT00000011356.1">
    <property type="protein sequence ID" value="ENSPNYP00000011088.1"/>
    <property type="gene ID" value="ENSPNYG00000008420.1"/>
</dbReference>
<sequence length="91" mass="10391">YITHPPDFQPPSRLCLTSDVLIIATQEMSDIKVFKVYKMFSSFQARDRKVVGDMDGARRYGSIARCLNIISTIIVATVFLAHFKSFNFLKN</sequence>
<dbReference type="GO" id="GO:0005886">
    <property type="term" value="C:plasma membrane"/>
    <property type="evidence" value="ECO:0007669"/>
    <property type="project" value="TreeGrafter"/>
</dbReference>
<evidence type="ECO:0000256" key="3">
    <source>
        <dbReference type="ARBA" id="ARBA00022692"/>
    </source>
</evidence>
<proteinExistence type="inferred from homology"/>
<dbReference type="InterPro" id="IPR051517">
    <property type="entry name" value="IFITM_antiviral_protein"/>
</dbReference>
<evidence type="ECO:0000256" key="4">
    <source>
        <dbReference type="ARBA" id="ARBA00022989"/>
    </source>
</evidence>
<dbReference type="GeneTree" id="ENSGT00940000177972"/>
<evidence type="ECO:0000256" key="1">
    <source>
        <dbReference type="ARBA" id="ARBA00004370"/>
    </source>
</evidence>
<name>A0A3B4FMW5_9CICH</name>
<keyword evidence="3 6" id="KW-0812">Transmembrane</keyword>
<reference evidence="7" key="1">
    <citation type="submission" date="2023-09" db="UniProtKB">
        <authorList>
            <consortium name="Ensembl"/>
        </authorList>
    </citation>
    <scope>IDENTIFICATION</scope>
</reference>
<feature type="transmembrane region" description="Helical" evidence="6">
    <location>
        <begin position="63"/>
        <end position="83"/>
    </location>
</feature>
<dbReference type="PANTHER" id="PTHR13999:SF31">
    <property type="entry name" value="IFITM1-RELATED"/>
    <property type="match status" value="1"/>
</dbReference>
<protein>
    <submittedName>
        <fullName evidence="7">Uncharacterized protein</fullName>
    </submittedName>
</protein>
<comment type="subcellular location">
    <subcellularLocation>
        <location evidence="1">Membrane</location>
    </subcellularLocation>
</comment>
<dbReference type="STRING" id="303518.ENSPNYP00000011088"/>
<evidence type="ECO:0000256" key="5">
    <source>
        <dbReference type="ARBA" id="ARBA00023136"/>
    </source>
</evidence>
<keyword evidence="5 6" id="KW-0472">Membrane</keyword>
<dbReference type="PANTHER" id="PTHR13999">
    <property type="entry name" value="INTERFERON INDUCIBLE TRANSMEMBRANE PROTEIN"/>
    <property type="match status" value="1"/>
</dbReference>
<accession>A0A3B4FMW5</accession>
<comment type="similarity">
    <text evidence="2">Belongs to the CD225/Dispanin family.</text>
</comment>
<keyword evidence="4 6" id="KW-1133">Transmembrane helix</keyword>
<dbReference type="InterPro" id="IPR007593">
    <property type="entry name" value="CD225/Dispanin_fam"/>
</dbReference>
<dbReference type="AlphaFoldDB" id="A0A3B4FMW5"/>